<keyword evidence="6" id="KW-0067">ATP-binding</keyword>
<dbReference type="Pfam" id="PF00152">
    <property type="entry name" value="tRNA-synt_2"/>
    <property type="match status" value="1"/>
</dbReference>
<dbReference type="GO" id="GO:0006430">
    <property type="term" value="P:lysyl-tRNA aminoacylation"/>
    <property type="evidence" value="ECO:0007669"/>
    <property type="project" value="TreeGrafter"/>
</dbReference>
<dbReference type="EC" id="6.1.1.6" evidence="2"/>
<dbReference type="InterPro" id="IPR044136">
    <property type="entry name" value="Lys-tRNA-ligase_II_N"/>
</dbReference>
<dbReference type="Gene3D" id="2.40.50.140">
    <property type="entry name" value="Nucleic acid-binding proteins"/>
    <property type="match status" value="1"/>
</dbReference>
<dbReference type="GO" id="GO:0005524">
    <property type="term" value="F:ATP binding"/>
    <property type="evidence" value="ECO:0007669"/>
    <property type="project" value="UniProtKB-KW"/>
</dbReference>
<dbReference type="PANTHER" id="PTHR42918">
    <property type="entry name" value="LYSYL-TRNA SYNTHETASE"/>
    <property type="match status" value="1"/>
</dbReference>
<dbReference type="InterPro" id="IPR004365">
    <property type="entry name" value="NA-bd_OB_tRNA"/>
</dbReference>
<dbReference type="SUPFAM" id="SSF55681">
    <property type="entry name" value="Class II aaRS and biotin synthetases"/>
    <property type="match status" value="1"/>
</dbReference>
<feature type="domain" description="Aminoacyl-tRNA synthetase class II (D/K/N)" evidence="10">
    <location>
        <begin position="151"/>
        <end position="206"/>
    </location>
</feature>
<protein>
    <recommendedName>
        <fullName evidence="2">lysine--tRNA ligase</fullName>
        <ecNumber evidence="2">6.1.1.6</ecNumber>
    </recommendedName>
</protein>
<dbReference type="InterPro" id="IPR045864">
    <property type="entry name" value="aa-tRNA-synth_II/BPL/LPL"/>
</dbReference>
<dbReference type="InterPro" id="IPR012340">
    <property type="entry name" value="NA-bd_OB-fold"/>
</dbReference>
<feature type="domain" description="OB" evidence="11">
    <location>
        <begin position="58"/>
        <end position="131"/>
    </location>
</feature>
<proteinExistence type="inferred from homology"/>
<dbReference type="GO" id="GO:0000049">
    <property type="term" value="F:tRNA binding"/>
    <property type="evidence" value="ECO:0007669"/>
    <property type="project" value="TreeGrafter"/>
</dbReference>
<dbReference type="PANTHER" id="PTHR42918:SF15">
    <property type="entry name" value="LYSINE--TRNA LIGASE, CHLOROPLASTIC_MITOCHONDRIAL"/>
    <property type="match status" value="1"/>
</dbReference>
<sequence length="208" mass="23278">VPEEDLFEIRAQKLEAFEDSGGVAFPRGFDVDATLAAVAARFANHDAEELGATPINLRLAGRLRTKREHGKTSFSDISDGSACIQLYVRKDDLGDGVYDAWQTLDIGDFVGVEGSLMRTRSGELTLRIDTYALLAKSLRALPEKWHGLRDTEIRYRKRYLDLAVNDEVREIFHCRAKTLRALRAHMDAHGFIEVETPIMQPQYGGALA</sequence>
<comment type="catalytic activity">
    <reaction evidence="9">
        <text>tRNA(Lys) + L-lysine + ATP = L-lysyl-tRNA(Lys) + AMP + diphosphate</text>
        <dbReference type="Rhea" id="RHEA:20792"/>
        <dbReference type="Rhea" id="RHEA-COMP:9696"/>
        <dbReference type="Rhea" id="RHEA-COMP:9697"/>
        <dbReference type="ChEBI" id="CHEBI:30616"/>
        <dbReference type="ChEBI" id="CHEBI:32551"/>
        <dbReference type="ChEBI" id="CHEBI:33019"/>
        <dbReference type="ChEBI" id="CHEBI:78442"/>
        <dbReference type="ChEBI" id="CHEBI:78529"/>
        <dbReference type="ChEBI" id="CHEBI:456215"/>
        <dbReference type="EC" id="6.1.1.6"/>
    </reaction>
</comment>
<dbReference type="EMBL" id="UINC01133214">
    <property type="protein sequence ID" value="SVD16022.1"/>
    <property type="molecule type" value="Genomic_DNA"/>
</dbReference>
<keyword evidence="4" id="KW-0479">Metal-binding</keyword>
<evidence type="ECO:0000256" key="4">
    <source>
        <dbReference type="ARBA" id="ARBA00022723"/>
    </source>
</evidence>
<dbReference type="CDD" id="cd04322">
    <property type="entry name" value="LysRS_N"/>
    <property type="match status" value="1"/>
</dbReference>
<evidence type="ECO:0000256" key="2">
    <source>
        <dbReference type="ARBA" id="ARBA00013166"/>
    </source>
</evidence>
<dbReference type="FunFam" id="2.40.50.140:FF:000024">
    <property type="entry name" value="Lysine--tRNA ligase"/>
    <property type="match status" value="1"/>
</dbReference>
<keyword evidence="5" id="KW-0547">Nucleotide-binding</keyword>
<evidence type="ECO:0000256" key="5">
    <source>
        <dbReference type="ARBA" id="ARBA00022741"/>
    </source>
</evidence>
<name>A0A382T2H1_9ZZZZ</name>
<keyword evidence="8" id="KW-0030">Aminoacyl-tRNA synthetase</keyword>
<keyword evidence="3" id="KW-0436">Ligase</keyword>
<dbReference type="SUPFAM" id="SSF50249">
    <property type="entry name" value="Nucleic acid-binding proteins"/>
    <property type="match status" value="1"/>
</dbReference>
<organism evidence="12">
    <name type="scientific">marine metagenome</name>
    <dbReference type="NCBI Taxonomy" id="408172"/>
    <lineage>
        <taxon>unclassified sequences</taxon>
        <taxon>metagenomes</taxon>
        <taxon>ecological metagenomes</taxon>
    </lineage>
</organism>
<evidence type="ECO:0000259" key="10">
    <source>
        <dbReference type="Pfam" id="PF00152"/>
    </source>
</evidence>
<dbReference type="AlphaFoldDB" id="A0A382T2H1"/>
<dbReference type="GO" id="GO:0005829">
    <property type="term" value="C:cytosol"/>
    <property type="evidence" value="ECO:0007669"/>
    <property type="project" value="TreeGrafter"/>
</dbReference>
<accession>A0A382T2H1</accession>
<evidence type="ECO:0000256" key="1">
    <source>
        <dbReference type="ARBA" id="ARBA00008226"/>
    </source>
</evidence>
<feature type="non-terminal residue" evidence="12">
    <location>
        <position position="208"/>
    </location>
</feature>
<evidence type="ECO:0000256" key="9">
    <source>
        <dbReference type="ARBA" id="ARBA00048573"/>
    </source>
</evidence>
<evidence type="ECO:0000256" key="7">
    <source>
        <dbReference type="ARBA" id="ARBA00022917"/>
    </source>
</evidence>
<evidence type="ECO:0000256" key="8">
    <source>
        <dbReference type="ARBA" id="ARBA00023146"/>
    </source>
</evidence>
<dbReference type="Gene3D" id="3.30.930.10">
    <property type="entry name" value="Bira Bifunctional Protein, Domain 2"/>
    <property type="match status" value="1"/>
</dbReference>
<evidence type="ECO:0000256" key="6">
    <source>
        <dbReference type="ARBA" id="ARBA00022840"/>
    </source>
</evidence>
<evidence type="ECO:0000259" key="11">
    <source>
        <dbReference type="Pfam" id="PF01336"/>
    </source>
</evidence>
<comment type="similarity">
    <text evidence="1">Belongs to the class-II aminoacyl-tRNA synthetase family.</text>
</comment>
<feature type="non-terminal residue" evidence="12">
    <location>
        <position position="1"/>
    </location>
</feature>
<gene>
    <name evidence="12" type="ORF">METZ01_LOCUS368876</name>
</gene>
<dbReference type="GO" id="GO:0004824">
    <property type="term" value="F:lysine-tRNA ligase activity"/>
    <property type="evidence" value="ECO:0007669"/>
    <property type="project" value="UniProtKB-EC"/>
</dbReference>
<evidence type="ECO:0000256" key="3">
    <source>
        <dbReference type="ARBA" id="ARBA00022598"/>
    </source>
</evidence>
<evidence type="ECO:0000313" key="12">
    <source>
        <dbReference type="EMBL" id="SVD16022.1"/>
    </source>
</evidence>
<keyword evidence="7" id="KW-0648">Protein biosynthesis</keyword>
<dbReference type="InterPro" id="IPR004364">
    <property type="entry name" value="Aa-tRNA-synt_II"/>
</dbReference>
<dbReference type="GO" id="GO:0046872">
    <property type="term" value="F:metal ion binding"/>
    <property type="evidence" value="ECO:0007669"/>
    <property type="project" value="UniProtKB-KW"/>
</dbReference>
<dbReference type="Pfam" id="PF01336">
    <property type="entry name" value="tRNA_anti-codon"/>
    <property type="match status" value="1"/>
</dbReference>
<reference evidence="12" key="1">
    <citation type="submission" date="2018-05" db="EMBL/GenBank/DDBJ databases">
        <authorList>
            <person name="Lanie J.A."/>
            <person name="Ng W.-L."/>
            <person name="Kazmierczak K.M."/>
            <person name="Andrzejewski T.M."/>
            <person name="Davidsen T.M."/>
            <person name="Wayne K.J."/>
            <person name="Tettelin H."/>
            <person name="Glass J.I."/>
            <person name="Rusch D."/>
            <person name="Podicherti R."/>
            <person name="Tsui H.-C.T."/>
            <person name="Winkler M.E."/>
        </authorList>
    </citation>
    <scope>NUCLEOTIDE SEQUENCE</scope>
</reference>